<keyword evidence="4" id="KW-0732">Signal</keyword>
<dbReference type="RefSeq" id="WP_160721527.1">
    <property type="nucleotide sequence ID" value="NZ_SUMG01000010.1"/>
</dbReference>
<protein>
    <submittedName>
        <fullName evidence="6">DUF4349 domain-containing protein</fullName>
    </submittedName>
</protein>
<evidence type="ECO:0000313" key="7">
    <source>
        <dbReference type="Proteomes" id="UP000449710"/>
    </source>
</evidence>
<keyword evidence="3" id="KW-1133">Transmembrane helix</keyword>
<comment type="caution">
    <text evidence="6">The sequence shown here is derived from an EMBL/GenBank/DDBJ whole genome shotgun (WGS) entry which is preliminary data.</text>
</comment>
<sequence>MKKKPRIILSVLLIIVLTLLAASCSANDEAPDSQREESVHYDRADESPDVQDGAYSGEAGDVHNTAGSISGDKIIYRQNLMMETDNLNRTVDKMEQDLDRYAGHIHRYQVISEQDELPRGDFTLRVPSESLKAFVDSMKNYGVFTQEVLESDDVSDTYYDLEANLRNQKIQERRLLELLEEAENLSDVLTLESELSRIRREIEGLQGTLNRLDDQVQYSTVYLSIREVETDALEGRDFTDQLGKNFRDSLEKFQGAVEYFLLWIAAYFPFVILAGIVLGLIGKFYPSVVKRFNRKSSSE</sequence>
<organism evidence="6 7">
    <name type="scientific">Isachenkonia alkalipeptolytica</name>
    <dbReference type="NCBI Taxonomy" id="2565777"/>
    <lineage>
        <taxon>Bacteria</taxon>
        <taxon>Bacillati</taxon>
        <taxon>Bacillota</taxon>
        <taxon>Clostridia</taxon>
        <taxon>Eubacteriales</taxon>
        <taxon>Clostridiaceae</taxon>
        <taxon>Isachenkonia</taxon>
    </lineage>
</organism>
<accession>A0AA44BE57</accession>
<evidence type="ECO:0000256" key="4">
    <source>
        <dbReference type="SAM" id="SignalP"/>
    </source>
</evidence>
<dbReference type="EMBL" id="SUMG01000010">
    <property type="protein sequence ID" value="NBG88677.1"/>
    <property type="molecule type" value="Genomic_DNA"/>
</dbReference>
<gene>
    <name evidence="6" type="ORF">ISALK_09200</name>
</gene>
<dbReference type="AlphaFoldDB" id="A0AA44BE57"/>
<evidence type="ECO:0000256" key="1">
    <source>
        <dbReference type="SAM" id="Coils"/>
    </source>
</evidence>
<proteinExistence type="predicted"/>
<keyword evidence="3" id="KW-0812">Transmembrane</keyword>
<keyword evidence="1" id="KW-0175">Coiled coil</keyword>
<feature type="transmembrane region" description="Helical" evidence="3">
    <location>
        <begin position="260"/>
        <end position="285"/>
    </location>
</feature>
<evidence type="ECO:0000259" key="5">
    <source>
        <dbReference type="Pfam" id="PF14257"/>
    </source>
</evidence>
<feature type="region of interest" description="Disordered" evidence="2">
    <location>
        <begin position="27"/>
        <end position="64"/>
    </location>
</feature>
<feature type="compositionally biased region" description="Basic and acidic residues" evidence="2">
    <location>
        <begin position="32"/>
        <end position="46"/>
    </location>
</feature>
<keyword evidence="3" id="KW-0472">Membrane</keyword>
<dbReference type="Proteomes" id="UP000449710">
    <property type="component" value="Unassembled WGS sequence"/>
</dbReference>
<dbReference type="InterPro" id="IPR025645">
    <property type="entry name" value="DUF4349"/>
</dbReference>
<feature type="signal peptide" evidence="4">
    <location>
        <begin position="1"/>
        <end position="21"/>
    </location>
</feature>
<evidence type="ECO:0000256" key="2">
    <source>
        <dbReference type="SAM" id="MobiDB-lite"/>
    </source>
</evidence>
<feature type="chain" id="PRO_5041205025" evidence="4">
    <location>
        <begin position="22"/>
        <end position="299"/>
    </location>
</feature>
<evidence type="ECO:0000313" key="6">
    <source>
        <dbReference type="EMBL" id="NBG88677.1"/>
    </source>
</evidence>
<reference evidence="6 7" key="1">
    <citation type="submission" date="2019-04" db="EMBL/GenBank/DDBJ databases">
        <title>Isachenkonia alkalipeptolytica gen. nov. sp. nov. a new anaerobic, alkiliphilic organothrophic bacterium capable to reduce synthesized ferrihydrite isolated from a soda lake.</title>
        <authorList>
            <person name="Toshchakov S.V."/>
            <person name="Zavarzina D.G."/>
            <person name="Zhilina T.N."/>
            <person name="Kostrikina N.A."/>
            <person name="Kublanov I.V."/>
        </authorList>
    </citation>
    <scope>NUCLEOTIDE SEQUENCE [LARGE SCALE GENOMIC DNA]</scope>
    <source>
        <strain evidence="6 7">Z-1701</strain>
    </source>
</reference>
<evidence type="ECO:0000256" key="3">
    <source>
        <dbReference type="SAM" id="Phobius"/>
    </source>
</evidence>
<keyword evidence="7" id="KW-1185">Reference proteome</keyword>
<dbReference type="Pfam" id="PF14257">
    <property type="entry name" value="DUF4349"/>
    <property type="match status" value="1"/>
</dbReference>
<dbReference type="PROSITE" id="PS51257">
    <property type="entry name" value="PROKAR_LIPOPROTEIN"/>
    <property type="match status" value="1"/>
</dbReference>
<feature type="coiled-coil region" evidence="1">
    <location>
        <begin position="162"/>
        <end position="215"/>
    </location>
</feature>
<name>A0AA44BE57_9CLOT</name>
<feature type="domain" description="DUF4349" evidence="5">
    <location>
        <begin position="73"/>
        <end position="281"/>
    </location>
</feature>